<dbReference type="EMBL" id="WKKF01000010">
    <property type="protein sequence ID" value="MRX56217.1"/>
    <property type="molecule type" value="Genomic_DNA"/>
</dbReference>
<dbReference type="AlphaFoldDB" id="A0A6I2MGD4"/>
<dbReference type="Proteomes" id="UP000441585">
    <property type="component" value="Unassembled WGS sequence"/>
</dbReference>
<name>A0A6I2MGD4_9BACI</name>
<comment type="caution">
    <text evidence="1">The sequence shown here is derived from an EMBL/GenBank/DDBJ whole genome shotgun (WGS) entry which is preliminary data.</text>
</comment>
<evidence type="ECO:0000313" key="1">
    <source>
        <dbReference type="EMBL" id="MRX56217.1"/>
    </source>
</evidence>
<organism evidence="1 2">
    <name type="scientific">Metabacillus idriensis</name>
    <dbReference type="NCBI Taxonomy" id="324768"/>
    <lineage>
        <taxon>Bacteria</taxon>
        <taxon>Bacillati</taxon>
        <taxon>Bacillota</taxon>
        <taxon>Bacilli</taxon>
        <taxon>Bacillales</taxon>
        <taxon>Bacillaceae</taxon>
        <taxon>Metabacillus</taxon>
    </lineage>
</organism>
<keyword evidence="2" id="KW-1185">Reference proteome</keyword>
<protein>
    <submittedName>
        <fullName evidence="1">Uncharacterized protein</fullName>
    </submittedName>
</protein>
<evidence type="ECO:0000313" key="2">
    <source>
        <dbReference type="Proteomes" id="UP000441585"/>
    </source>
</evidence>
<sequence>MEDLFKEFGAGDFFEQHRYPIEMSGILDTVSEKQLQSFFERFECDSYENFIYFLTLFLSIQEKNRHLV</sequence>
<dbReference type="RefSeq" id="WP_154319356.1">
    <property type="nucleotide sequence ID" value="NZ_CAJFZX010000005.1"/>
</dbReference>
<gene>
    <name evidence="1" type="ORF">GJU41_19850</name>
</gene>
<accession>A0A6I2MGD4</accession>
<proteinExistence type="predicted"/>
<reference evidence="1 2" key="1">
    <citation type="submission" date="2019-11" db="EMBL/GenBank/DDBJ databases">
        <title>Bacillus idriensis genome.</title>
        <authorList>
            <person name="Konopka E.N."/>
            <person name="Newman J.D."/>
        </authorList>
    </citation>
    <scope>NUCLEOTIDE SEQUENCE [LARGE SCALE GENOMIC DNA]</scope>
    <source>
        <strain evidence="1 2">DSM 19097</strain>
    </source>
</reference>